<dbReference type="InterPro" id="IPR005494">
    <property type="entry name" value="GSPS_pre-ATP-grasp-like_dom"/>
</dbReference>
<dbReference type="InterPro" id="IPR016185">
    <property type="entry name" value="PreATP-grasp_dom_sf"/>
</dbReference>
<proteinExistence type="predicted"/>
<evidence type="ECO:0000256" key="4">
    <source>
        <dbReference type="ARBA" id="ARBA00022840"/>
    </source>
</evidence>
<evidence type="ECO:0000313" key="7">
    <source>
        <dbReference type="EMBL" id="OAU97800.1"/>
    </source>
</evidence>
<keyword evidence="5" id="KW-0460">Magnesium</keyword>
<dbReference type="Gene3D" id="3.30.1490.330">
    <property type="match status" value="1"/>
</dbReference>
<sequence length="383" mass="42974">MRRIAVTPRPDWQDEMARIGFNYHSIDGNYWQEDACYVFTEGQIDLIEDATNALHQMYVQAVAHVVKTGDYERLGIDDAIAKQIEDSFRTQAVSLYGRFDLCFDGFNPPKLYEYNADTPTALFEASVAQWYWLQAQGGILSGADQFNSIHERLLVEFGALKSTINQDTLYLTAVSNSMEDLTTTQYLQDVAIQAGLKTEYIDIGSIGYRARDGQFTDLQDRVIHNLFKLYPWEWLMAEDFGKYIASSGIRLIEPAYKLLMSNKALLAVLWELFPNHPNLLPASLTAADMTGNVVKKPFYSREGANISLTHANQTLSTHGQYGQEGYVYQASSPLPKFSNNQGQDVFAVIGSWIVGHSAAGIGIREDSTLITKDTSLFVPHAFI</sequence>
<evidence type="ECO:0000256" key="3">
    <source>
        <dbReference type="ARBA" id="ARBA00022741"/>
    </source>
</evidence>
<name>A0A198UN84_MORCA</name>
<dbReference type="GO" id="GO:0046872">
    <property type="term" value="F:metal ion binding"/>
    <property type="evidence" value="ECO:0007669"/>
    <property type="project" value="UniProtKB-KW"/>
</dbReference>
<comment type="caution">
    <text evidence="7">The sequence shown here is derived from an EMBL/GenBank/DDBJ whole genome shotgun (WGS) entry which is preliminary data.</text>
</comment>
<protein>
    <submittedName>
        <fullName evidence="7">Glutathionylspermidine synthase</fullName>
        <ecNumber evidence="7">6.3.1.8</ecNumber>
    </submittedName>
</protein>
<organism evidence="7 8">
    <name type="scientific">Moraxella catarrhalis</name>
    <name type="common">Branhamella catarrhalis</name>
    <dbReference type="NCBI Taxonomy" id="480"/>
    <lineage>
        <taxon>Bacteria</taxon>
        <taxon>Pseudomonadati</taxon>
        <taxon>Pseudomonadota</taxon>
        <taxon>Gammaproteobacteria</taxon>
        <taxon>Moraxellales</taxon>
        <taxon>Moraxellaceae</taxon>
        <taxon>Moraxella</taxon>
    </lineage>
</organism>
<gene>
    <name evidence="7" type="ORF">AO384_0486</name>
</gene>
<accession>A0A198UN84</accession>
<dbReference type="Pfam" id="PF03738">
    <property type="entry name" value="GSP_synth"/>
    <property type="match status" value="1"/>
</dbReference>
<keyword evidence="2" id="KW-0479">Metal-binding</keyword>
<dbReference type="EC" id="6.3.1.8" evidence="7"/>
<evidence type="ECO:0000256" key="5">
    <source>
        <dbReference type="ARBA" id="ARBA00022842"/>
    </source>
</evidence>
<dbReference type="Proteomes" id="UP000078228">
    <property type="component" value="Unassembled WGS sequence"/>
</dbReference>
<dbReference type="SUPFAM" id="SSF56059">
    <property type="entry name" value="Glutathione synthetase ATP-binding domain-like"/>
    <property type="match status" value="1"/>
</dbReference>
<evidence type="ECO:0000259" key="6">
    <source>
        <dbReference type="Pfam" id="PF03738"/>
    </source>
</evidence>
<evidence type="ECO:0000256" key="2">
    <source>
        <dbReference type="ARBA" id="ARBA00022723"/>
    </source>
</evidence>
<dbReference type="AlphaFoldDB" id="A0A198UN84"/>
<dbReference type="RefSeq" id="WP_064611662.1">
    <property type="nucleotide sequence ID" value="NZ_LXHB01000117.1"/>
</dbReference>
<keyword evidence="4" id="KW-0067">ATP-binding</keyword>
<dbReference type="GO" id="GO:0005524">
    <property type="term" value="F:ATP binding"/>
    <property type="evidence" value="ECO:0007669"/>
    <property type="project" value="UniProtKB-KW"/>
</dbReference>
<evidence type="ECO:0000256" key="1">
    <source>
        <dbReference type="ARBA" id="ARBA00022598"/>
    </source>
</evidence>
<reference evidence="7 8" key="1">
    <citation type="journal article" date="2016" name="Genome Biol. Evol.">
        <title>Comparative Genomic Analyses of the Moraxella catarrhalis Serosensitive and Seroresistant Lineages Demonstrate Their Independent Evolution.</title>
        <authorList>
            <person name="Earl J.P."/>
            <person name="de Vries S.P."/>
            <person name="Ahmed A."/>
            <person name="Powell E."/>
            <person name="Schultz M.P."/>
            <person name="Hermans P.W."/>
            <person name="Hill D.J."/>
            <person name="Zhou Z."/>
            <person name="Constantinidou C.I."/>
            <person name="Hu F.Z."/>
            <person name="Bootsma H.J."/>
            <person name="Ehrlich G.D."/>
        </authorList>
    </citation>
    <scope>NUCLEOTIDE SEQUENCE [LARGE SCALE GENOMIC DNA]</scope>
    <source>
        <strain evidence="7 8">Z7542</strain>
    </source>
</reference>
<dbReference type="EMBL" id="LXHC01000005">
    <property type="protein sequence ID" value="OAU97800.1"/>
    <property type="molecule type" value="Genomic_DNA"/>
</dbReference>
<evidence type="ECO:0000313" key="8">
    <source>
        <dbReference type="Proteomes" id="UP000078228"/>
    </source>
</evidence>
<feature type="domain" description="Glutathionylspermidine synthase pre-ATP-grasp-like" evidence="6">
    <location>
        <begin position="12"/>
        <end position="381"/>
    </location>
</feature>
<dbReference type="GO" id="GO:0008885">
    <property type="term" value="F:glutathionylspermidine synthase activity"/>
    <property type="evidence" value="ECO:0007669"/>
    <property type="project" value="UniProtKB-EC"/>
</dbReference>
<keyword evidence="1 7" id="KW-0436">Ligase</keyword>
<dbReference type="PATRIC" id="fig|480.237.peg.640"/>
<dbReference type="SUPFAM" id="SSF52440">
    <property type="entry name" value="PreATP-grasp domain"/>
    <property type="match status" value="1"/>
</dbReference>
<keyword evidence="8" id="KW-1185">Reference proteome</keyword>
<keyword evidence="3" id="KW-0547">Nucleotide-binding</keyword>
<dbReference type="OrthoDB" id="9765517at2"/>